<organism evidence="16 17">
    <name type="scientific">Candidatus Erwinia haradaeae</name>
    <dbReference type="NCBI Taxonomy" id="1922217"/>
    <lineage>
        <taxon>Bacteria</taxon>
        <taxon>Pseudomonadati</taxon>
        <taxon>Pseudomonadota</taxon>
        <taxon>Gammaproteobacteria</taxon>
        <taxon>Enterobacterales</taxon>
        <taxon>Erwiniaceae</taxon>
        <taxon>Erwinia</taxon>
    </lineage>
</organism>
<evidence type="ECO:0000256" key="2">
    <source>
        <dbReference type="ARBA" id="ARBA00010527"/>
    </source>
</evidence>
<evidence type="ECO:0000259" key="15">
    <source>
        <dbReference type="Pfam" id="PF14849"/>
    </source>
</evidence>
<evidence type="ECO:0000256" key="12">
    <source>
        <dbReference type="ARBA" id="ARBA00033342"/>
    </source>
</evidence>
<dbReference type="GO" id="GO:0051205">
    <property type="term" value="P:protein insertion into membrane"/>
    <property type="evidence" value="ECO:0007669"/>
    <property type="project" value="TreeGrafter"/>
</dbReference>
<evidence type="ECO:0000256" key="10">
    <source>
        <dbReference type="ARBA" id="ARBA00023186"/>
    </source>
</evidence>
<evidence type="ECO:0000313" key="17">
    <source>
        <dbReference type="Proteomes" id="UP000294338"/>
    </source>
</evidence>
<feature type="transmembrane region" description="Helical" evidence="13">
    <location>
        <begin position="354"/>
        <end position="373"/>
    </location>
</feature>
<dbReference type="CDD" id="cd20070">
    <property type="entry name" value="5TM_YidC_Alb3"/>
    <property type="match status" value="1"/>
</dbReference>
<keyword evidence="6 13" id="KW-0812">Transmembrane</keyword>
<keyword evidence="7 13" id="KW-0653">Protein transport</keyword>
<evidence type="ECO:0000256" key="9">
    <source>
        <dbReference type="ARBA" id="ARBA00023136"/>
    </source>
</evidence>
<evidence type="ECO:0000256" key="3">
    <source>
        <dbReference type="ARBA" id="ARBA00015325"/>
    </source>
</evidence>
<dbReference type="HAMAP" id="MF_01810">
    <property type="entry name" value="YidC_type1"/>
    <property type="match status" value="1"/>
</dbReference>
<dbReference type="PANTHER" id="PTHR12428">
    <property type="entry name" value="OXA1"/>
    <property type="match status" value="1"/>
</dbReference>
<dbReference type="InterPro" id="IPR019998">
    <property type="entry name" value="Membr_insert_YidC"/>
</dbReference>
<dbReference type="Proteomes" id="UP000294338">
    <property type="component" value="Chromosome 1"/>
</dbReference>
<evidence type="ECO:0000256" key="4">
    <source>
        <dbReference type="ARBA" id="ARBA00022448"/>
    </source>
</evidence>
<feature type="transmembrane region" description="Helical" evidence="13">
    <location>
        <begin position="494"/>
        <end position="519"/>
    </location>
</feature>
<evidence type="ECO:0000256" key="7">
    <source>
        <dbReference type="ARBA" id="ARBA00022927"/>
    </source>
</evidence>
<dbReference type="InterPro" id="IPR047196">
    <property type="entry name" value="YidC_ALB_C"/>
</dbReference>
<accession>A0A451D342</accession>
<dbReference type="Gene3D" id="2.70.98.90">
    <property type="match status" value="1"/>
</dbReference>
<dbReference type="EMBL" id="LR217705">
    <property type="protein sequence ID" value="VFP80097.1"/>
    <property type="molecule type" value="Genomic_DNA"/>
</dbReference>
<dbReference type="InterPro" id="IPR028053">
    <property type="entry name" value="Membr_insert_YidC_N"/>
</dbReference>
<dbReference type="GO" id="GO:0032977">
    <property type="term" value="F:membrane insertase activity"/>
    <property type="evidence" value="ECO:0007669"/>
    <property type="project" value="InterPro"/>
</dbReference>
<dbReference type="NCBIfam" id="NF002351">
    <property type="entry name" value="PRK01318.1-1"/>
    <property type="match status" value="1"/>
</dbReference>
<dbReference type="GO" id="GO:0015031">
    <property type="term" value="P:protein transport"/>
    <property type="evidence" value="ECO:0007669"/>
    <property type="project" value="UniProtKB-KW"/>
</dbReference>
<evidence type="ECO:0000256" key="8">
    <source>
        <dbReference type="ARBA" id="ARBA00022989"/>
    </source>
</evidence>
<evidence type="ECO:0000313" key="16">
    <source>
        <dbReference type="EMBL" id="VFP80097.1"/>
    </source>
</evidence>
<dbReference type="Pfam" id="PF02096">
    <property type="entry name" value="60KD_IMP"/>
    <property type="match status" value="1"/>
</dbReference>
<dbReference type="Pfam" id="PF14849">
    <property type="entry name" value="YidC_periplas"/>
    <property type="match status" value="1"/>
</dbReference>
<keyword evidence="5 13" id="KW-1003">Cell membrane</keyword>
<dbReference type="PANTHER" id="PTHR12428:SF65">
    <property type="entry name" value="CYTOCHROME C OXIDASE ASSEMBLY PROTEIN COX18, MITOCHONDRIAL"/>
    <property type="match status" value="1"/>
</dbReference>
<keyword evidence="9 13" id="KW-0472">Membrane</keyword>
<comment type="subunit">
    <text evidence="13">Interacts with the Sec translocase complex via SecD. Specifically interacts with transmembrane segments of nascent integral membrane proteins during membrane integration.</text>
</comment>
<feature type="domain" description="Membrane insertase YidC/Oxa/ALB C-terminal" evidence="14">
    <location>
        <begin position="354"/>
        <end position="533"/>
    </location>
</feature>
<dbReference type="RefSeq" id="WP_197094901.1">
    <property type="nucleotide sequence ID" value="NZ_LR217705.1"/>
</dbReference>
<evidence type="ECO:0000256" key="6">
    <source>
        <dbReference type="ARBA" id="ARBA00022692"/>
    </source>
</evidence>
<evidence type="ECO:0000256" key="1">
    <source>
        <dbReference type="ARBA" id="ARBA00004429"/>
    </source>
</evidence>
<keyword evidence="4 13" id="KW-0813">Transport</keyword>
<evidence type="ECO:0000256" key="5">
    <source>
        <dbReference type="ARBA" id="ARBA00022475"/>
    </source>
</evidence>
<keyword evidence="10 13" id="KW-0143">Chaperone</keyword>
<dbReference type="PRINTS" id="PR00701">
    <property type="entry name" value="60KDINNERMP"/>
</dbReference>
<comment type="similarity">
    <text evidence="2 13">Belongs to the OXA1/ALB3/YidC family. Type 1 subfamily.</text>
</comment>
<comment type="subcellular location">
    <subcellularLocation>
        <location evidence="1">Cell inner membrane</location>
        <topology evidence="1">Multi-pass membrane protein</topology>
    </subcellularLocation>
    <subcellularLocation>
        <location evidence="13">Cell membrane</location>
        <topology evidence="13">Multi-pass membrane protein</topology>
    </subcellularLocation>
</comment>
<dbReference type="InterPro" id="IPR038221">
    <property type="entry name" value="YidC_periplasmic_sf"/>
</dbReference>
<keyword evidence="8 13" id="KW-1133">Transmembrane helix</keyword>
<sequence length="548" mass="63432">MHSKSKFLVIICLFLSFVVWQIFYMEKTIQPESYQTTEKIVSPESHNIQQNILHDDLDTRITVKTDVLSLCINTRGGDIEQAALLSYSDKLGSHHPFLLLESSPDFLYQAKSGLIGHDGPDDISNDIRPIYVSKQKHFELLKNENELRIPLTFVSKNNITYVKTFVLRRGNYAIDVSYQINNKSINPIEVAMCGQLRQTSELPEGRNTNSNNFALRTFRGAAYSSSQSKYSKYDFDTIQKNKHLRVITMNGWIAMLQQYFASIWIPKTRGNNILYTNTLNNNIVSINYQSDPVVIASGSQKILEATLWIGPEVQERMRTVAPYVELTVDYGWLWFISQPLFKLLQFINRFINNWGFSIILITLIVRSITYPLSKAQYTSMARMRILQPKIQSMRERFGEDKQRMNQEMMALYKREKVNPLGGCLPLIIQMPIFLGLYYMLIGSVELRHASFIFWIKDLSAQDPYYILPLLMGATMFFIQKLSPTTATDPIQQKIITFMPVIFTMFFLCFPSGLVLYYIISNLVTLLQQHMIYRDLEKCGLCLRDKHSE</sequence>
<dbReference type="NCBIfam" id="TIGR03593">
    <property type="entry name" value="yidC_nterm"/>
    <property type="match status" value="1"/>
</dbReference>
<dbReference type="InterPro" id="IPR028055">
    <property type="entry name" value="YidC/Oxa/ALB_C"/>
</dbReference>
<protein>
    <recommendedName>
        <fullName evidence="3 13">Membrane protein insertase YidC</fullName>
    </recommendedName>
    <alternativeName>
        <fullName evidence="12 13">Foldase YidC</fullName>
    </alternativeName>
    <alternativeName>
        <fullName evidence="11 13">Membrane integrase YidC</fullName>
    </alternativeName>
    <alternativeName>
        <fullName evidence="13">Membrane protein YidC</fullName>
    </alternativeName>
</protein>
<evidence type="ECO:0000256" key="11">
    <source>
        <dbReference type="ARBA" id="ARBA00033245"/>
    </source>
</evidence>
<comment type="function">
    <text evidence="13">Required for the insertion and/or proper folding and/or complex formation of integral membrane proteins into the membrane. Involved in integration of membrane proteins that insert both dependently and independently of the Sec translocase complex, as well as at least some lipoproteins. Aids folding of multispanning membrane proteins.</text>
</comment>
<evidence type="ECO:0000259" key="14">
    <source>
        <dbReference type="Pfam" id="PF02096"/>
    </source>
</evidence>
<feature type="transmembrane region" description="Helical" evidence="13">
    <location>
        <begin position="7"/>
        <end position="25"/>
    </location>
</feature>
<name>A0A451D342_9GAMM</name>
<proteinExistence type="inferred from homology"/>
<reference evidence="16 17" key="1">
    <citation type="submission" date="2019-02" db="EMBL/GenBank/DDBJ databases">
        <authorList>
            <person name="Manzano-Marin A."/>
            <person name="Manzano-Marin A."/>
        </authorList>
    </citation>
    <scope>NUCLEOTIDE SEQUENCE [LARGE SCALE GENOMIC DNA]</scope>
    <source>
        <strain evidence="16 17">ErCisplendens/pseudotsugae</strain>
    </source>
</reference>
<dbReference type="InterPro" id="IPR001708">
    <property type="entry name" value="YidC/ALB3/OXA1/COX18"/>
</dbReference>
<dbReference type="GO" id="GO:0005886">
    <property type="term" value="C:plasma membrane"/>
    <property type="evidence" value="ECO:0007669"/>
    <property type="project" value="UniProtKB-SubCell"/>
</dbReference>
<dbReference type="NCBIfam" id="TIGR03592">
    <property type="entry name" value="yidC_oxa1_cterm"/>
    <property type="match status" value="1"/>
</dbReference>
<feature type="transmembrane region" description="Helical" evidence="13">
    <location>
        <begin position="423"/>
        <end position="444"/>
    </location>
</feature>
<dbReference type="NCBIfam" id="NF002352">
    <property type="entry name" value="PRK01318.1-3"/>
    <property type="match status" value="1"/>
</dbReference>
<dbReference type="PRINTS" id="PR01900">
    <property type="entry name" value="YIDCPROTEIN"/>
</dbReference>
<dbReference type="CDD" id="cd19961">
    <property type="entry name" value="EcYidC-like_peri"/>
    <property type="match status" value="1"/>
</dbReference>
<feature type="domain" description="Membrane insertase YidC N-terminal" evidence="15">
    <location>
        <begin position="60"/>
        <end position="343"/>
    </location>
</feature>
<evidence type="ECO:0000256" key="13">
    <source>
        <dbReference type="HAMAP-Rule" id="MF_01810"/>
    </source>
</evidence>
<dbReference type="AlphaFoldDB" id="A0A451D342"/>
<gene>
    <name evidence="13 16" type="primary">yidC</name>
    <name evidence="16" type="ORF">ERCISPPS3390_084</name>
</gene>